<dbReference type="GO" id="GO:0003676">
    <property type="term" value="F:nucleic acid binding"/>
    <property type="evidence" value="ECO:0007669"/>
    <property type="project" value="InterPro"/>
</dbReference>
<evidence type="ECO:0000313" key="2">
    <source>
        <dbReference type="Proteomes" id="UP000499080"/>
    </source>
</evidence>
<dbReference type="AlphaFoldDB" id="A0A4Y2G411"/>
<proteinExistence type="predicted"/>
<dbReference type="EMBL" id="BGPR01001200">
    <property type="protein sequence ID" value="GBM47967.1"/>
    <property type="molecule type" value="Genomic_DNA"/>
</dbReference>
<dbReference type="Gene3D" id="3.30.420.10">
    <property type="entry name" value="Ribonuclease H-like superfamily/Ribonuclease H"/>
    <property type="match status" value="1"/>
</dbReference>
<dbReference type="Proteomes" id="UP000499080">
    <property type="component" value="Unassembled WGS sequence"/>
</dbReference>
<dbReference type="OrthoDB" id="6437556at2759"/>
<sequence length="224" mass="25027">MADVIVITVLFDIEPQQSGDTDSAGIHQLGTSKTGDQQWKDPLLLYRAEKGLGTPRVAKDPSLTIAWYIEDRRGSRAKAIYMDGSETDEGIGSAYCILENHGIIVSCMVREMQTLLLSNKHIHLRWLKAHVGHFVNACADKLAKEAITKGDPFLLHRPLSYLKLEIRSAALNRWQDKWDNGETGSSTYKIKPTVSNKPVGWSREELMFVSGHGAFPSSLLFFNL</sequence>
<evidence type="ECO:0000313" key="1">
    <source>
        <dbReference type="EMBL" id="GBM47967.1"/>
    </source>
</evidence>
<comment type="caution">
    <text evidence="1">The sequence shown here is derived from an EMBL/GenBank/DDBJ whole genome shotgun (WGS) entry which is preliminary data.</text>
</comment>
<protein>
    <recommendedName>
        <fullName evidence="3">RNase H type-1 domain-containing protein</fullName>
    </recommendedName>
</protein>
<dbReference type="InterPro" id="IPR036397">
    <property type="entry name" value="RNaseH_sf"/>
</dbReference>
<keyword evidence="2" id="KW-1185">Reference proteome</keyword>
<evidence type="ECO:0008006" key="3">
    <source>
        <dbReference type="Google" id="ProtNLM"/>
    </source>
</evidence>
<organism evidence="1 2">
    <name type="scientific">Araneus ventricosus</name>
    <name type="common">Orbweaver spider</name>
    <name type="synonym">Epeira ventricosa</name>
    <dbReference type="NCBI Taxonomy" id="182803"/>
    <lineage>
        <taxon>Eukaryota</taxon>
        <taxon>Metazoa</taxon>
        <taxon>Ecdysozoa</taxon>
        <taxon>Arthropoda</taxon>
        <taxon>Chelicerata</taxon>
        <taxon>Arachnida</taxon>
        <taxon>Araneae</taxon>
        <taxon>Araneomorphae</taxon>
        <taxon>Entelegynae</taxon>
        <taxon>Araneoidea</taxon>
        <taxon>Araneidae</taxon>
        <taxon>Araneus</taxon>
    </lineage>
</organism>
<name>A0A4Y2G411_ARAVE</name>
<reference evidence="1 2" key="1">
    <citation type="journal article" date="2019" name="Sci. Rep.">
        <title>Orb-weaving spider Araneus ventricosus genome elucidates the spidroin gene catalogue.</title>
        <authorList>
            <person name="Kono N."/>
            <person name="Nakamura H."/>
            <person name="Ohtoshi R."/>
            <person name="Moran D.A.P."/>
            <person name="Shinohara A."/>
            <person name="Yoshida Y."/>
            <person name="Fujiwara M."/>
            <person name="Mori M."/>
            <person name="Tomita M."/>
            <person name="Arakawa K."/>
        </authorList>
    </citation>
    <scope>NUCLEOTIDE SEQUENCE [LARGE SCALE GENOMIC DNA]</scope>
</reference>
<gene>
    <name evidence="1" type="ORF">AVEN_184663_1</name>
</gene>
<accession>A0A4Y2G411</accession>
<dbReference type="SUPFAM" id="SSF53098">
    <property type="entry name" value="Ribonuclease H-like"/>
    <property type="match status" value="1"/>
</dbReference>
<dbReference type="InterPro" id="IPR012337">
    <property type="entry name" value="RNaseH-like_sf"/>
</dbReference>